<dbReference type="NCBIfam" id="TIGR04113">
    <property type="entry name" value="cas_csx17"/>
    <property type="match status" value="1"/>
</dbReference>
<gene>
    <name evidence="1" type="ORF">COMA1_50077</name>
</gene>
<dbReference type="AlphaFoldDB" id="A0A0S4LQT0"/>
<sequence>MPDLQITGCRPEPLAHYLKALGILRLVSEQADPEVRGWWVDDEFRLRTKLSREELEKFFLEKYQPTPIVGPWGARSGFYPGSSESAARQALAEIQKSKMDRLRSFREVIEAVQHLLDRLGVKEKPETDQEKLRLMRACRSYLPDNVIPFLDAAFVLTEEGKSYPPILGTGGNEGSGSYMSGYSQQVVTIIIKGEGENALHAALWGVPMPEATSRQTPGHFAPSAVGGANASTGFAGPVVTNPWDYLLLMEGVMVWSTATVRRLATQTPSRLASPFTVLPSGAGYASATLSDSVKPAQAKREPFEVWLPLWKSPSMFEEIKALFSEGRVEVGKRQARNGVDFARAVASLGIARGIAQFSRHSFLMRNGQNFFAAPLGRWNVVQQPEIDLLKEIDVWFGQFRRVALGDRVSAHMGQVLRGIERAIMEYCQTGDAPRMANILIALGEAEATLAQSPLQFREKHFLKPIPLLSTKWLEATNDGSVEFRLAASLASVGLRENMEPVQVRAAWAAWLDTDTHPRVIWGHGSLIDNLTAVLSRRCMDAQREQRKALPLAGKYPASLNDIHEFVVGNVDESRLEMLLHGLTLINWHLVQESAQGTDDHESLLPALYALLKLTHLPHPFRGIPMPYVPAIIVRSIAGQSGEASRLAVRRLRGCGFIPAVEVISEPANVTRRIAGAVLFPISKQQEASLAERILSSQKLQHNEIM</sequence>
<name>A0A0S4LQT0_9BACT</name>
<reference evidence="1 2" key="1">
    <citation type="submission" date="2015-10" db="EMBL/GenBank/DDBJ databases">
        <authorList>
            <person name="Gilbert D.G."/>
        </authorList>
    </citation>
    <scope>NUCLEOTIDE SEQUENCE [LARGE SCALE GENOMIC DNA]</scope>
    <source>
        <strain evidence="1">COMA1</strain>
    </source>
</reference>
<dbReference type="EMBL" id="CZQA01000011">
    <property type="protein sequence ID" value="CUS38388.1"/>
    <property type="molecule type" value="Genomic_DNA"/>
</dbReference>
<dbReference type="Proteomes" id="UP000199032">
    <property type="component" value="Unassembled WGS sequence"/>
</dbReference>
<dbReference type="RefSeq" id="WP_090750767.1">
    <property type="nucleotide sequence ID" value="NZ_CZQA01000011.1"/>
</dbReference>
<protein>
    <submittedName>
        <fullName evidence="1">Putative CRISPR-associated protein Csx17</fullName>
    </submittedName>
</protein>
<dbReference type="OrthoDB" id="441343at2"/>
<organism evidence="1 2">
    <name type="scientific">Candidatus Nitrospira nitrosa</name>
    <dbReference type="NCBI Taxonomy" id="1742972"/>
    <lineage>
        <taxon>Bacteria</taxon>
        <taxon>Pseudomonadati</taxon>
        <taxon>Nitrospirota</taxon>
        <taxon>Nitrospiria</taxon>
        <taxon>Nitrospirales</taxon>
        <taxon>Nitrospiraceae</taxon>
        <taxon>Nitrospira</taxon>
    </lineage>
</organism>
<evidence type="ECO:0000313" key="2">
    <source>
        <dbReference type="Proteomes" id="UP000199032"/>
    </source>
</evidence>
<dbReference type="STRING" id="1742972.COMA1_50077"/>
<evidence type="ECO:0000313" key="1">
    <source>
        <dbReference type="EMBL" id="CUS38388.1"/>
    </source>
</evidence>
<proteinExistence type="predicted"/>
<keyword evidence="2" id="KW-1185">Reference proteome</keyword>
<dbReference type="InterPro" id="IPR026483">
    <property type="entry name" value="Cas_Csx17"/>
</dbReference>
<accession>A0A0S4LQT0</accession>